<dbReference type="Gene3D" id="1.20.120.1630">
    <property type="match status" value="1"/>
</dbReference>
<dbReference type="GO" id="GO:0032259">
    <property type="term" value="P:methylation"/>
    <property type="evidence" value="ECO:0007669"/>
    <property type="project" value="UniProtKB-KW"/>
</dbReference>
<dbReference type="OrthoDB" id="422086at2759"/>
<gene>
    <name evidence="6" type="ORF">BDP27DRAFT_1286331</name>
</gene>
<comment type="caution">
    <text evidence="6">The sequence shown here is derived from an EMBL/GenBank/DDBJ whole genome shotgun (WGS) entry which is preliminary data.</text>
</comment>
<dbReference type="InterPro" id="IPR007269">
    <property type="entry name" value="ICMT_MeTrfase"/>
</dbReference>
<dbReference type="GO" id="GO:0005789">
    <property type="term" value="C:endoplasmic reticulum membrane"/>
    <property type="evidence" value="ECO:0007669"/>
    <property type="project" value="UniProtKB-SubCell"/>
</dbReference>
<organism evidence="6 7">
    <name type="scientific">Rhodocollybia butyracea</name>
    <dbReference type="NCBI Taxonomy" id="206335"/>
    <lineage>
        <taxon>Eukaryota</taxon>
        <taxon>Fungi</taxon>
        <taxon>Dikarya</taxon>
        <taxon>Basidiomycota</taxon>
        <taxon>Agaricomycotina</taxon>
        <taxon>Agaricomycetes</taxon>
        <taxon>Agaricomycetidae</taxon>
        <taxon>Agaricales</taxon>
        <taxon>Marasmiineae</taxon>
        <taxon>Omphalotaceae</taxon>
        <taxon>Rhodocollybia</taxon>
    </lineage>
</organism>
<dbReference type="PANTHER" id="PTHR12714">
    <property type="entry name" value="PROTEIN-S ISOPRENYLCYSTEINE O-METHYLTRANSFERASE"/>
    <property type="match status" value="1"/>
</dbReference>
<dbReference type="Proteomes" id="UP000772434">
    <property type="component" value="Unassembled WGS sequence"/>
</dbReference>
<comment type="catalytic activity">
    <reaction evidence="5">
        <text>[protein]-C-terminal S-[(2E,6E)-farnesyl]-L-cysteine + S-adenosyl-L-methionine = [protein]-C-terminal S-[(2E,6E)-farnesyl]-L-cysteine methyl ester + S-adenosyl-L-homocysteine</text>
        <dbReference type="Rhea" id="RHEA:21672"/>
        <dbReference type="Rhea" id="RHEA-COMP:12125"/>
        <dbReference type="Rhea" id="RHEA-COMP:12126"/>
        <dbReference type="ChEBI" id="CHEBI:57856"/>
        <dbReference type="ChEBI" id="CHEBI:59789"/>
        <dbReference type="ChEBI" id="CHEBI:90510"/>
        <dbReference type="ChEBI" id="CHEBI:90511"/>
        <dbReference type="EC" id="2.1.1.100"/>
    </reaction>
</comment>
<keyword evidence="5" id="KW-0256">Endoplasmic reticulum</keyword>
<keyword evidence="5" id="KW-0489">Methyltransferase</keyword>
<evidence type="ECO:0000256" key="1">
    <source>
        <dbReference type="ARBA" id="ARBA00004141"/>
    </source>
</evidence>
<feature type="transmembrane region" description="Helical" evidence="5">
    <location>
        <begin position="96"/>
        <end position="116"/>
    </location>
</feature>
<feature type="transmembrane region" description="Helical" evidence="5">
    <location>
        <begin position="55"/>
        <end position="76"/>
    </location>
</feature>
<sequence length="239" mass="27295">MTLGKVPLLLAVSTLWYITTTPPNPPPSHEETTKYPHGDPLSTRILVVVKNIHRLHLLVFTCEIMVIFTSHFGTSVFSESTLTILVRTPSNNEKHILSTTPIFLLGFFLCLFGGYMRWFSFRALGRQFTFEVTIRDQHQLITRGPYSFVRHPGYTSRTVVTIGMFLCSFGSGSWLFECGWLELLAVKIIAGIMIAFQGWIIYTLLSRVSVEDKMLQKEFGSKWDEWAKNVPYRLIPGII</sequence>
<dbReference type="GO" id="GO:0004671">
    <property type="term" value="F:protein C-terminal S-isoprenylcysteine carboxyl O-methyltransferase activity"/>
    <property type="evidence" value="ECO:0007669"/>
    <property type="project" value="UniProtKB-EC"/>
</dbReference>
<dbReference type="EMBL" id="JADNRY010000009">
    <property type="protein sequence ID" value="KAF9075639.1"/>
    <property type="molecule type" value="Genomic_DNA"/>
</dbReference>
<keyword evidence="5" id="KW-0949">S-adenosyl-L-methionine</keyword>
<dbReference type="Pfam" id="PF04140">
    <property type="entry name" value="ICMT"/>
    <property type="match status" value="1"/>
</dbReference>
<dbReference type="EC" id="2.1.1.100" evidence="5"/>
<proteinExistence type="inferred from homology"/>
<evidence type="ECO:0000313" key="6">
    <source>
        <dbReference type="EMBL" id="KAF9075639.1"/>
    </source>
</evidence>
<feature type="transmembrane region" description="Helical" evidence="5">
    <location>
        <begin position="158"/>
        <end position="176"/>
    </location>
</feature>
<keyword evidence="5" id="KW-0808">Transferase</keyword>
<protein>
    <recommendedName>
        <fullName evidence="5">Protein-S-isoprenylcysteine O-methyltransferase</fullName>
        <ecNumber evidence="5">2.1.1.100</ecNumber>
    </recommendedName>
</protein>
<evidence type="ECO:0000313" key="7">
    <source>
        <dbReference type="Proteomes" id="UP000772434"/>
    </source>
</evidence>
<comment type="similarity">
    <text evidence="5">Belongs to the class VI-like SAM-binding methyltransferase superfamily. Isoprenylcysteine carboxyl methyltransferase family.</text>
</comment>
<feature type="transmembrane region" description="Helical" evidence="5">
    <location>
        <begin position="188"/>
        <end position="205"/>
    </location>
</feature>
<dbReference type="PANTHER" id="PTHR12714:SF9">
    <property type="entry name" value="PROTEIN-S-ISOPRENYLCYSTEINE O-METHYLTRANSFERASE"/>
    <property type="match status" value="1"/>
</dbReference>
<evidence type="ECO:0000256" key="2">
    <source>
        <dbReference type="ARBA" id="ARBA00022692"/>
    </source>
</evidence>
<evidence type="ECO:0000256" key="5">
    <source>
        <dbReference type="RuleBase" id="RU362022"/>
    </source>
</evidence>
<comment type="subcellular location">
    <subcellularLocation>
        <location evidence="5">Endoplasmic reticulum membrane</location>
        <topology evidence="5">Multi-pass membrane protein</topology>
    </subcellularLocation>
    <subcellularLocation>
        <location evidence="1">Membrane</location>
        <topology evidence="1">Multi-pass membrane protein</topology>
    </subcellularLocation>
</comment>
<keyword evidence="3 5" id="KW-1133">Transmembrane helix</keyword>
<name>A0A9P5Q6E9_9AGAR</name>
<accession>A0A9P5Q6E9</accession>
<evidence type="ECO:0000256" key="3">
    <source>
        <dbReference type="ARBA" id="ARBA00022989"/>
    </source>
</evidence>
<evidence type="ECO:0000256" key="4">
    <source>
        <dbReference type="ARBA" id="ARBA00023136"/>
    </source>
</evidence>
<dbReference type="AlphaFoldDB" id="A0A9P5Q6E9"/>
<keyword evidence="2 5" id="KW-0812">Transmembrane</keyword>
<keyword evidence="4 5" id="KW-0472">Membrane</keyword>
<reference evidence="6" key="1">
    <citation type="submission" date="2020-11" db="EMBL/GenBank/DDBJ databases">
        <authorList>
            <consortium name="DOE Joint Genome Institute"/>
            <person name="Ahrendt S."/>
            <person name="Riley R."/>
            <person name="Andreopoulos W."/>
            <person name="Labutti K."/>
            <person name="Pangilinan J."/>
            <person name="Ruiz-Duenas F.J."/>
            <person name="Barrasa J.M."/>
            <person name="Sanchez-Garcia M."/>
            <person name="Camarero S."/>
            <person name="Miyauchi S."/>
            <person name="Serrano A."/>
            <person name="Linde D."/>
            <person name="Babiker R."/>
            <person name="Drula E."/>
            <person name="Ayuso-Fernandez I."/>
            <person name="Pacheco R."/>
            <person name="Padilla G."/>
            <person name="Ferreira P."/>
            <person name="Barriuso J."/>
            <person name="Kellner H."/>
            <person name="Castanera R."/>
            <person name="Alfaro M."/>
            <person name="Ramirez L."/>
            <person name="Pisabarro A.G."/>
            <person name="Kuo A."/>
            <person name="Tritt A."/>
            <person name="Lipzen A."/>
            <person name="He G."/>
            <person name="Yan M."/>
            <person name="Ng V."/>
            <person name="Cullen D."/>
            <person name="Martin F."/>
            <person name="Rosso M.-N."/>
            <person name="Henrissat B."/>
            <person name="Hibbett D."/>
            <person name="Martinez A.T."/>
            <person name="Grigoriev I.V."/>
        </authorList>
    </citation>
    <scope>NUCLEOTIDE SEQUENCE</scope>
    <source>
        <strain evidence="6">AH 40177</strain>
    </source>
</reference>
<keyword evidence="7" id="KW-1185">Reference proteome</keyword>